<dbReference type="STRING" id="233100.SAMN05216526_0192"/>
<comment type="subcellular location">
    <subcellularLocation>
        <location evidence="1">Cell envelope</location>
    </subcellularLocation>
</comment>
<evidence type="ECO:0000259" key="3">
    <source>
        <dbReference type="Pfam" id="PF01590"/>
    </source>
</evidence>
<keyword evidence="2" id="KW-0175">Coiled coil</keyword>
<dbReference type="RefSeq" id="WP_076754159.1">
    <property type="nucleotide sequence ID" value="NZ_CP023018.1"/>
</dbReference>
<organism evidence="4 5">
    <name type="scientific">Ectothiorhodosinus mongolicus</name>
    <dbReference type="NCBI Taxonomy" id="233100"/>
    <lineage>
        <taxon>Bacteria</taxon>
        <taxon>Pseudomonadati</taxon>
        <taxon>Pseudomonadota</taxon>
        <taxon>Gammaproteobacteria</taxon>
        <taxon>Chromatiales</taxon>
        <taxon>Ectothiorhodospiraceae</taxon>
        <taxon>Ectothiorhodosinus</taxon>
    </lineage>
</organism>
<dbReference type="SUPFAM" id="SSF111369">
    <property type="entry name" value="HlyD-like secretion proteins"/>
    <property type="match status" value="1"/>
</dbReference>
<dbReference type="GO" id="GO:0030313">
    <property type="term" value="C:cell envelope"/>
    <property type="evidence" value="ECO:0007669"/>
    <property type="project" value="UniProtKB-SubCell"/>
</dbReference>
<dbReference type="InterPro" id="IPR050465">
    <property type="entry name" value="UPF0194_transport"/>
</dbReference>
<feature type="domain" description="GAF" evidence="3">
    <location>
        <begin position="173"/>
        <end position="304"/>
    </location>
</feature>
<dbReference type="PANTHER" id="PTHR32347">
    <property type="entry name" value="EFFLUX SYSTEM COMPONENT YKNX-RELATED"/>
    <property type="match status" value="1"/>
</dbReference>
<gene>
    <name evidence="4" type="ORF">SAMN05216526_0192</name>
</gene>
<dbReference type="OrthoDB" id="9806939at2"/>
<evidence type="ECO:0000313" key="4">
    <source>
        <dbReference type="EMBL" id="SIT65741.1"/>
    </source>
</evidence>
<accession>A0A1R3VMC7</accession>
<dbReference type="InterPro" id="IPR029016">
    <property type="entry name" value="GAF-like_dom_sf"/>
</dbReference>
<dbReference type="InterPro" id="IPR003018">
    <property type="entry name" value="GAF"/>
</dbReference>
<proteinExistence type="predicted"/>
<evidence type="ECO:0000256" key="2">
    <source>
        <dbReference type="ARBA" id="ARBA00023054"/>
    </source>
</evidence>
<keyword evidence="5" id="KW-1185">Reference proteome</keyword>
<dbReference type="Pfam" id="PF01590">
    <property type="entry name" value="GAF"/>
    <property type="match status" value="1"/>
</dbReference>
<dbReference type="Gene3D" id="3.30.450.40">
    <property type="match status" value="1"/>
</dbReference>
<sequence>MSSTVQPLKASRQQAWLRLLQEESEAVFYAAWLSLLADNMDGVAEMALVLGPANQGPFAPVASWPHKSPCSEALQQSCEQVLEMRRPITRSVEGRAFMAIPVQRGYDMLGVLGIGFEQSQIAESARTWAYLGLGWLLAHPSTQPRQEGGGELNERLLLLLDLMLSGHAEEKPREAFQAVLSEAAIKLGCDRISLGTLKGKRVRLQAMSSAADFAKKIDLTLALEAAMNEATDQGSRLMVPADAETLATVRAHEALLRDHGNEAALTVPFFIESGHCGALCFEWVEAPSTDTVGLAEGLAAVVGRVLLERELADLSTWGMLRRSGSRALHRLFGPRYLGRKLLLSGFLLLALFFTFAHGQFRVSAEAGLEGTVHRTISAPFDGFVAESFYRAGQVVDEGTVLASLDDRDLRLEYLRWSSQRAQFEREMRSAQGRRDSAGAQVAEAQMRQAEAQMDMARILLERTAIVAPFAAVITAGDLSQDLGRPVQRGASLFELAPVADYRVVVEVDEGDIAEVLEGQRGSLVLKAFPEQKFTFDVSLVTPVSEPGDGKNRFRVEGRLYEHSEAMRPGMRGVAKIDVRRERLIWIWTRDMRHWLRLQRWRWLGF</sequence>
<protein>
    <submittedName>
        <fullName evidence="4">Barrel-sandwich domain of CusB or HlyD membrane-fusion</fullName>
    </submittedName>
</protein>
<dbReference type="Proteomes" id="UP000223759">
    <property type="component" value="Unassembled WGS sequence"/>
</dbReference>
<evidence type="ECO:0000313" key="5">
    <source>
        <dbReference type="Proteomes" id="UP000223759"/>
    </source>
</evidence>
<dbReference type="SUPFAM" id="SSF55781">
    <property type="entry name" value="GAF domain-like"/>
    <property type="match status" value="1"/>
</dbReference>
<dbReference type="Gene3D" id="2.40.30.170">
    <property type="match status" value="1"/>
</dbReference>
<dbReference type="PANTHER" id="PTHR32347:SF23">
    <property type="entry name" value="BLL5650 PROTEIN"/>
    <property type="match status" value="1"/>
</dbReference>
<reference evidence="4 5" key="1">
    <citation type="submission" date="2017-01" db="EMBL/GenBank/DDBJ databases">
        <authorList>
            <person name="Mah S.A."/>
            <person name="Swanson W.J."/>
            <person name="Moy G.W."/>
            <person name="Vacquier V.D."/>
        </authorList>
    </citation>
    <scope>NUCLEOTIDE SEQUENCE [LARGE SCALE GENOMIC DNA]</scope>
    <source>
        <strain evidence="4 5">M9</strain>
    </source>
</reference>
<dbReference type="AlphaFoldDB" id="A0A1R3VMC7"/>
<evidence type="ECO:0000256" key="1">
    <source>
        <dbReference type="ARBA" id="ARBA00004196"/>
    </source>
</evidence>
<name>A0A1R3VMC7_9GAMM</name>
<dbReference type="EMBL" id="FTPK01000001">
    <property type="protein sequence ID" value="SIT65741.1"/>
    <property type="molecule type" value="Genomic_DNA"/>
</dbReference>